<dbReference type="InterPro" id="IPR029033">
    <property type="entry name" value="His_PPase_superfam"/>
</dbReference>
<keyword evidence="1" id="KW-0732">Signal</keyword>
<dbReference type="EMBL" id="JACJVR010000079">
    <property type="protein sequence ID" value="MBB6693869.1"/>
    <property type="molecule type" value="Genomic_DNA"/>
</dbReference>
<evidence type="ECO:0000313" key="3">
    <source>
        <dbReference type="Proteomes" id="UP000553776"/>
    </source>
</evidence>
<dbReference type="RefSeq" id="WP_185137838.1">
    <property type="nucleotide sequence ID" value="NZ_BORM01000021.1"/>
</dbReference>
<dbReference type="Gene3D" id="3.40.50.1240">
    <property type="entry name" value="Phosphoglycerate mutase-like"/>
    <property type="match status" value="1"/>
</dbReference>
<gene>
    <name evidence="2" type="ORF">H7B90_20940</name>
</gene>
<reference evidence="2 3" key="1">
    <citation type="submission" date="2020-08" db="EMBL/GenBank/DDBJ databases">
        <title>Cohnella phylogeny.</title>
        <authorList>
            <person name="Dunlap C."/>
        </authorList>
    </citation>
    <scope>NUCLEOTIDE SEQUENCE [LARGE SCALE GENOMIC DNA]</scope>
    <source>
        <strain evidence="2 3">DSM 25239</strain>
    </source>
</reference>
<accession>A0A841U272</accession>
<comment type="caution">
    <text evidence="2">The sequence shown here is derived from an EMBL/GenBank/DDBJ whole genome shotgun (WGS) entry which is preliminary data.</text>
</comment>
<feature type="chain" id="PRO_5032554363" evidence="1">
    <location>
        <begin position="24"/>
        <end position="211"/>
    </location>
</feature>
<dbReference type="CDD" id="cd07040">
    <property type="entry name" value="HP"/>
    <property type="match status" value="1"/>
</dbReference>
<dbReference type="Proteomes" id="UP000553776">
    <property type="component" value="Unassembled WGS sequence"/>
</dbReference>
<sequence>MRKLVGWLLLTLLIVQAAPAKGAAESLHAARPLSPSLLNSLRQGGYVLYVRHGEATVGEDRPDLNVNDCSTQRNLSALGQDQARRFGEALRRLRIPVQKPVLASPLCRTRQSAALAFGAENVQADPFWQRVNALGNASQAERTEILAGVRAELEKIPLPGTNRVVVAHGFPRGVGLGEIPYMGAVVVKPGGPGNGYEVVDRLSLEDWTTAS</sequence>
<dbReference type="Pfam" id="PF00300">
    <property type="entry name" value="His_Phos_1"/>
    <property type="match status" value="1"/>
</dbReference>
<dbReference type="SUPFAM" id="SSF53254">
    <property type="entry name" value="Phosphoglycerate mutase-like"/>
    <property type="match status" value="1"/>
</dbReference>
<evidence type="ECO:0000256" key="1">
    <source>
        <dbReference type="SAM" id="SignalP"/>
    </source>
</evidence>
<keyword evidence="3" id="KW-1185">Reference proteome</keyword>
<dbReference type="InterPro" id="IPR013078">
    <property type="entry name" value="His_Pase_superF_clade-1"/>
</dbReference>
<proteinExistence type="predicted"/>
<dbReference type="AlphaFoldDB" id="A0A841U272"/>
<organism evidence="2 3">
    <name type="scientific">Cohnella xylanilytica</name>
    <dbReference type="NCBI Taxonomy" id="557555"/>
    <lineage>
        <taxon>Bacteria</taxon>
        <taxon>Bacillati</taxon>
        <taxon>Bacillota</taxon>
        <taxon>Bacilli</taxon>
        <taxon>Bacillales</taxon>
        <taxon>Paenibacillaceae</taxon>
        <taxon>Cohnella</taxon>
    </lineage>
</organism>
<evidence type="ECO:0000313" key="2">
    <source>
        <dbReference type="EMBL" id="MBB6693869.1"/>
    </source>
</evidence>
<protein>
    <submittedName>
        <fullName evidence="2">Histidine phosphatase family protein</fullName>
    </submittedName>
</protein>
<name>A0A841U272_9BACL</name>
<feature type="signal peptide" evidence="1">
    <location>
        <begin position="1"/>
        <end position="23"/>
    </location>
</feature>